<organism evidence="1 2">
    <name type="scientific">Plasmodium yoelii 17X</name>
    <dbReference type="NCBI Taxonomy" id="1323249"/>
    <lineage>
        <taxon>Eukaryota</taxon>
        <taxon>Sar</taxon>
        <taxon>Alveolata</taxon>
        <taxon>Apicomplexa</taxon>
        <taxon>Aconoidasida</taxon>
        <taxon>Haemosporida</taxon>
        <taxon>Plasmodiidae</taxon>
        <taxon>Plasmodium</taxon>
        <taxon>Plasmodium (Vinckeia)</taxon>
    </lineage>
</organism>
<evidence type="ECO:0000313" key="1">
    <source>
        <dbReference type="EMBL" id="ETB56818.1"/>
    </source>
</evidence>
<dbReference type="EMBL" id="KI635811">
    <property type="protein sequence ID" value="ETB56818.1"/>
    <property type="molecule type" value="Genomic_DNA"/>
</dbReference>
<evidence type="ECO:0000313" key="2">
    <source>
        <dbReference type="Proteomes" id="UP000018538"/>
    </source>
</evidence>
<proteinExistence type="predicted"/>
<sequence length="744" mass="88146">MNPYYPSPNSAKPPHYPFKTNANNNNNIIENFPPIISYDTSSIYKKRVMKPPNLNVIGNINSGGLYKNKRKVDIHNSSNINLTNNLINKYNTTGQNNMYKLNYIRSLPRETNISIIKNNGERYYTSKEINYHKYVPKMGNQKVTYSFNKHSSGYKLNHRRSENFRENEYSKILENSYWIDLRNIYRHDKIEKRIMKLKSINCNITNKMKNEYKAAGIFVVKKSIENSQNNVNNKINKNNINIQILLGFDPLKKKQITKEIENNPSMKKGLLNILGGKRDGNEQDPLLTSFREFSEENLYIYNMFLSYFSYYYYVMANVSSQEHPENNGTHEKAKLGEVKHGEVNCDEAGEATKNAHERNNLYSHFLKTNLLKDINNLPVREKEGIINLHINNFLIYFKEHCLNIKENHSYIYNCSYPPSYKNFDEKKEPSNVNKTEQVEEKKIDKKYKILEKIHKEINILNKIKMDNKHNFKLYYENGKYNVFFYDCTFYKCKNILQYINNFFWENYVSLFNITLKENLNFLTQKKIENNKEHVPYTMHQTQFSNQIDGELYKKIMNIIKEDNENISLNNSEKNKNIFEYLPNNKNEQINTDFMNDITWVNLSSLLLFLIKSKSFKEITIGIWKVYTTIYENGVIDNSNIRNKNIVIMLDGEKEYCISKDVVLKVQNIYKNIHNTLKKLKNDNKYKELLILLFSPFNTKLNLENMNNVNNDISKDSFRSFFEYLIKSPEIWAFLFLNLVSIFPL</sequence>
<dbReference type="Proteomes" id="UP000018538">
    <property type="component" value="Unassembled WGS sequence"/>
</dbReference>
<gene>
    <name evidence="1" type="ORF">YYC_05191</name>
</gene>
<accession>V7PEN9</accession>
<protein>
    <submittedName>
        <fullName evidence="1">Uncharacterized protein</fullName>
    </submittedName>
</protein>
<reference evidence="1 2" key="1">
    <citation type="submission" date="2013-11" db="EMBL/GenBank/DDBJ databases">
        <title>The Genome Sequence of Plasmodium yoelii 17X.</title>
        <authorList>
            <consortium name="The Broad Institute Genomics Platform"/>
            <consortium name="The Broad Institute Genome Sequencing Center for Infectious Disease"/>
            <person name="Neafsey D."/>
            <person name="Adams J."/>
            <person name="Walker B."/>
            <person name="Young S.K."/>
            <person name="Zeng Q."/>
            <person name="Gargeya S."/>
            <person name="Fitzgerald M."/>
            <person name="Haas B."/>
            <person name="Abouelleil A."/>
            <person name="Alvarado L."/>
            <person name="Chapman S.B."/>
            <person name="Gainer-Dewar J."/>
            <person name="Goldberg J."/>
            <person name="Griggs A."/>
            <person name="Gujja S."/>
            <person name="Hansen M."/>
            <person name="Howarth C."/>
            <person name="Imamovic A."/>
            <person name="Ireland A."/>
            <person name="Larimer J."/>
            <person name="McCowan C."/>
            <person name="Murphy C."/>
            <person name="Pearson M."/>
            <person name="Poon T.W."/>
            <person name="Priest M."/>
            <person name="Roberts A."/>
            <person name="Saif S."/>
            <person name="Shea T."/>
            <person name="Sykes S."/>
            <person name="Wortman J."/>
            <person name="Nusbaum C."/>
            <person name="Birren B."/>
        </authorList>
    </citation>
    <scope>NUCLEOTIDE SEQUENCE [LARGE SCALE GENOMIC DNA]</scope>
    <source>
        <strain evidence="1 2">17X</strain>
    </source>
</reference>
<keyword evidence="2" id="KW-1185">Reference proteome</keyword>
<dbReference type="AlphaFoldDB" id="V7PEN9"/>
<name>V7PEN9_PLAYE</name>
<dbReference type="OrthoDB" id="392488at2759"/>